<name>A0A7J7R3U8_MYOMY</name>
<dbReference type="AlphaFoldDB" id="A0A7J7R3U8"/>
<accession>A0A7J7R3U8</accession>
<evidence type="ECO:0000313" key="2">
    <source>
        <dbReference type="Proteomes" id="UP000527355"/>
    </source>
</evidence>
<proteinExistence type="predicted"/>
<comment type="caution">
    <text evidence="1">The sequence shown here is derived from an EMBL/GenBank/DDBJ whole genome shotgun (WGS) entry which is preliminary data.</text>
</comment>
<keyword evidence="2" id="KW-1185">Reference proteome</keyword>
<organism evidence="1 2">
    <name type="scientific">Myotis myotis</name>
    <name type="common">Greater mouse-eared bat</name>
    <name type="synonym">Vespertilio myotis</name>
    <dbReference type="NCBI Taxonomy" id="51298"/>
    <lineage>
        <taxon>Eukaryota</taxon>
        <taxon>Metazoa</taxon>
        <taxon>Chordata</taxon>
        <taxon>Craniata</taxon>
        <taxon>Vertebrata</taxon>
        <taxon>Euteleostomi</taxon>
        <taxon>Mammalia</taxon>
        <taxon>Eutheria</taxon>
        <taxon>Laurasiatheria</taxon>
        <taxon>Chiroptera</taxon>
        <taxon>Yangochiroptera</taxon>
        <taxon>Vespertilionidae</taxon>
        <taxon>Myotis</taxon>
    </lineage>
</organism>
<dbReference type="Proteomes" id="UP000527355">
    <property type="component" value="Unassembled WGS sequence"/>
</dbReference>
<evidence type="ECO:0000313" key="1">
    <source>
        <dbReference type="EMBL" id="KAF6270772.1"/>
    </source>
</evidence>
<sequence length="114" mass="12666">MHLCLWNRAKRCHCNLRRRQLLQIPVQPQGGVHPGRLRPVSRNDRRQAVTLHPECNQHPRPSAPKVLSVPLKLLGLVPAPLGLGGDGREGPLGTLVSKPHVVVCFLSKASHFQY</sequence>
<dbReference type="EMBL" id="JABWUV010000038">
    <property type="protein sequence ID" value="KAF6270772.1"/>
    <property type="molecule type" value="Genomic_DNA"/>
</dbReference>
<protein>
    <submittedName>
        <fullName evidence="1">Uncharacterized protein</fullName>
    </submittedName>
</protein>
<gene>
    <name evidence="1" type="ORF">mMyoMyo1_010905</name>
</gene>
<reference evidence="1 2" key="1">
    <citation type="journal article" date="2020" name="Nature">
        <title>Six reference-quality genomes reveal evolution of bat adaptations.</title>
        <authorList>
            <person name="Jebb D."/>
            <person name="Huang Z."/>
            <person name="Pippel M."/>
            <person name="Hughes G.M."/>
            <person name="Lavrichenko K."/>
            <person name="Devanna P."/>
            <person name="Winkler S."/>
            <person name="Jermiin L.S."/>
            <person name="Skirmuntt E.C."/>
            <person name="Katzourakis A."/>
            <person name="Burkitt-Gray L."/>
            <person name="Ray D.A."/>
            <person name="Sullivan K.A.M."/>
            <person name="Roscito J.G."/>
            <person name="Kirilenko B.M."/>
            <person name="Davalos L.M."/>
            <person name="Corthals A.P."/>
            <person name="Power M.L."/>
            <person name="Jones G."/>
            <person name="Ransome R.D."/>
            <person name="Dechmann D.K.N."/>
            <person name="Locatelli A.G."/>
            <person name="Puechmaille S.J."/>
            <person name="Fedrigo O."/>
            <person name="Jarvis E.D."/>
            <person name="Hiller M."/>
            <person name="Vernes S.C."/>
            <person name="Myers E.W."/>
            <person name="Teeling E.C."/>
        </authorList>
    </citation>
    <scope>NUCLEOTIDE SEQUENCE [LARGE SCALE GENOMIC DNA]</scope>
    <source>
        <strain evidence="1">MMyoMyo1</strain>
        <tissue evidence="1">Flight muscle</tissue>
    </source>
</reference>